<keyword evidence="3" id="KW-1185">Reference proteome</keyword>
<dbReference type="EMBL" id="BAAAOF010000002">
    <property type="protein sequence ID" value="GAA1919885.1"/>
    <property type="molecule type" value="Genomic_DNA"/>
</dbReference>
<organism evidence="2 3">
    <name type="scientific">Microbacterium aoyamense</name>
    <dbReference type="NCBI Taxonomy" id="344166"/>
    <lineage>
        <taxon>Bacteria</taxon>
        <taxon>Bacillati</taxon>
        <taxon>Actinomycetota</taxon>
        <taxon>Actinomycetes</taxon>
        <taxon>Micrococcales</taxon>
        <taxon>Microbacteriaceae</taxon>
        <taxon>Microbacterium</taxon>
    </lineage>
</organism>
<dbReference type="Proteomes" id="UP001501343">
    <property type="component" value="Unassembled WGS sequence"/>
</dbReference>
<accession>A0ABN2PID5</accession>
<reference evidence="2 3" key="1">
    <citation type="journal article" date="2019" name="Int. J. Syst. Evol. Microbiol.">
        <title>The Global Catalogue of Microorganisms (GCM) 10K type strain sequencing project: providing services to taxonomists for standard genome sequencing and annotation.</title>
        <authorList>
            <consortium name="The Broad Institute Genomics Platform"/>
            <consortium name="The Broad Institute Genome Sequencing Center for Infectious Disease"/>
            <person name="Wu L."/>
            <person name="Ma J."/>
        </authorList>
    </citation>
    <scope>NUCLEOTIDE SEQUENCE [LARGE SCALE GENOMIC DNA]</scope>
    <source>
        <strain evidence="2 3">JCM 14900</strain>
    </source>
</reference>
<evidence type="ECO:0000259" key="1">
    <source>
        <dbReference type="Pfam" id="PF13761"/>
    </source>
</evidence>
<evidence type="ECO:0000313" key="3">
    <source>
        <dbReference type="Proteomes" id="UP001501343"/>
    </source>
</evidence>
<dbReference type="InterPro" id="IPR025311">
    <property type="entry name" value="DUF4166"/>
</dbReference>
<evidence type="ECO:0000313" key="2">
    <source>
        <dbReference type="EMBL" id="GAA1919885.1"/>
    </source>
</evidence>
<dbReference type="Pfam" id="PF13761">
    <property type="entry name" value="DUF4166"/>
    <property type="match status" value="1"/>
</dbReference>
<protein>
    <submittedName>
        <fullName evidence="2">DUF4166 domain-containing protein</fullName>
    </submittedName>
</protein>
<feature type="domain" description="DUF4166" evidence="1">
    <location>
        <begin position="20"/>
        <end position="192"/>
    </location>
</feature>
<gene>
    <name evidence="2" type="ORF">GCM10009775_10600</name>
</gene>
<dbReference type="RefSeq" id="WP_248146151.1">
    <property type="nucleotide sequence ID" value="NZ_BAAAOF010000002.1"/>
</dbReference>
<sequence length="206" mass="22663">MTTSESVYERVLGERFAAIHPALRAYFGALPPGTVGVGHGTFAEAGSRLRFLRPMLTCLARRGILFPERGTDVPFTVVNTATRRGTLTATRTFRFPARERVLVDEMSIAEGRLIDRVGRGGRLEIALDVLVVDEGVRLRSRRLALRLAGRRIPLPHAVRVTVDERAVDGGQHVDVRLRSPLLGEVFRYVGAFTYTHAEGLSATEGS</sequence>
<comment type="caution">
    <text evidence="2">The sequence shown here is derived from an EMBL/GenBank/DDBJ whole genome shotgun (WGS) entry which is preliminary data.</text>
</comment>
<proteinExistence type="predicted"/>
<name>A0ABN2PID5_9MICO</name>